<proteinExistence type="predicted"/>
<dbReference type="Proteomes" id="UP001066276">
    <property type="component" value="Chromosome 12"/>
</dbReference>
<name>A0AAV7KTW6_PLEWA</name>
<feature type="compositionally biased region" description="Basic and acidic residues" evidence="1">
    <location>
        <begin position="67"/>
        <end position="80"/>
    </location>
</feature>
<accession>A0AAV7KTW6</accession>
<evidence type="ECO:0000313" key="2">
    <source>
        <dbReference type="EMBL" id="KAJ1082662.1"/>
    </source>
</evidence>
<feature type="region of interest" description="Disordered" evidence="1">
    <location>
        <begin position="44"/>
        <end position="88"/>
    </location>
</feature>
<sequence>MNRISSALMEECANVSGERVHGAGKYGERDAWERKKRTNRLRRRCARGQTRTTRARRRCASNQPRTEWMRRQEKQQRTSYEDQLIGPGDAEEPGATWLLQVHDRLCHCCTPILKWMGIAGRDREGRGREDR</sequence>
<gene>
    <name evidence="2" type="ORF">NDU88_002827</name>
</gene>
<protein>
    <submittedName>
        <fullName evidence="2">Uncharacterized protein</fullName>
    </submittedName>
</protein>
<evidence type="ECO:0000256" key="1">
    <source>
        <dbReference type="SAM" id="MobiDB-lite"/>
    </source>
</evidence>
<evidence type="ECO:0000313" key="3">
    <source>
        <dbReference type="Proteomes" id="UP001066276"/>
    </source>
</evidence>
<dbReference type="AlphaFoldDB" id="A0AAV7KTW6"/>
<keyword evidence="3" id="KW-1185">Reference proteome</keyword>
<dbReference type="EMBL" id="JANPWB010000016">
    <property type="protein sequence ID" value="KAJ1082662.1"/>
    <property type="molecule type" value="Genomic_DNA"/>
</dbReference>
<comment type="caution">
    <text evidence="2">The sequence shown here is derived from an EMBL/GenBank/DDBJ whole genome shotgun (WGS) entry which is preliminary data.</text>
</comment>
<reference evidence="2" key="1">
    <citation type="journal article" date="2022" name="bioRxiv">
        <title>Sequencing and chromosome-scale assembly of the giantPleurodeles waltlgenome.</title>
        <authorList>
            <person name="Brown T."/>
            <person name="Elewa A."/>
            <person name="Iarovenko S."/>
            <person name="Subramanian E."/>
            <person name="Araus A.J."/>
            <person name="Petzold A."/>
            <person name="Susuki M."/>
            <person name="Suzuki K.-i.T."/>
            <person name="Hayashi T."/>
            <person name="Toyoda A."/>
            <person name="Oliveira C."/>
            <person name="Osipova E."/>
            <person name="Leigh N.D."/>
            <person name="Simon A."/>
            <person name="Yun M.H."/>
        </authorList>
    </citation>
    <scope>NUCLEOTIDE SEQUENCE</scope>
    <source>
        <strain evidence="2">20211129_DDA</strain>
        <tissue evidence="2">Liver</tissue>
    </source>
</reference>
<organism evidence="2 3">
    <name type="scientific">Pleurodeles waltl</name>
    <name type="common">Iberian ribbed newt</name>
    <dbReference type="NCBI Taxonomy" id="8319"/>
    <lineage>
        <taxon>Eukaryota</taxon>
        <taxon>Metazoa</taxon>
        <taxon>Chordata</taxon>
        <taxon>Craniata</taxon>
        <taxon>Vertebrata</taxon>
        <taxon>Euteleostomi</taxon>
        <taxon>Amphibia</taxon>
        <taxon>Batrachia</taxon>
        <taxon>Caudata</taxon>
        <taxon>Salamandroidea</taxon>
        <taxon>Salamandridae</taxon>
        <taxon>Pleurodelinae</taxon>
        <taxon>Pleurodeles</taxon>
    </lineage>
</organism>